<comment type="catalytic activity">
    <reaction evidence="1">
        <text>S-ubiquitinyl-[E2 ubiquitin-conjugating enzyme]-L-cysteine + [acceptor protein]-L-lysine = [E2 ubiquitin-conjugating enzyme]-L-cysteine + N(6)-ubiquitinyl-[acceptor protein]-L-lysine.</text>
        <dbReference type="EC" id="2.3.2.27"/>
    </reaction>
</comment>
<keyword evidence="7" id="KW-0862">Zinc</keyword>
<accession>A0A3N4KJD1</accession>
<evidence type="ECO:0000256" key="8">
    <source>
        <dbReference type="PROSITE-ProRule" id="PRU00175"/>
    </source>
</evidence>
<dbReference type="SMART" id="SM00184">
    <property type="entry name" value="RING"/>
    <property type="match status" value="1"/>
</dbReference>
<evidence type="ECO:0000256" key="9">
    <source>
        <dbReference type="SAM" id="MobiDB-lite"/>
    </source>
</evidence>
<evidence type="ECO:0000256" key="2">
    <source>
        <dbReference type="ARBA" id="ARBA00012483"/>
    </source>
</evidence>
<dbReference type="Pfam" id="PF13639">
    <property type="entry name" value="zf-RING_2"/>
    <property type="match status" value="1"/>
</dbReference>
<keyword evidence="6" id="KW-0833">Ubl conjugation pathway</keyword>
<reference evidence="11 12" key="1">
    <citation type="journal article" date="2018" name="Nat. Ecol. Evol.">
        <title>Pezizomycetes genomes reveal the molecular basis of ectomycorrhizal truffle lifestyle.</title>
        <authorList>
            <person name="Murat C."/>
            <person name="Payen T."/>
            <person name="Noel B."/>
            <person name="Kuo A."/>
            <person name="Morin E."/>
            <person name="Chen J."/>
            <person name="Kohler A."/>
            <person name="Krizsan K."/>
            <person name="Balestrini R."/>
            <person name="Da Silva C."/>
            <person name="Montanini B."/>
            <person name="Hainaut M."/>
            <person name="Levati E."/>
            <person name="Barry K.W."/>
            <person name="Belfiori B."/>
            <person name="Cichocki N."/>
            <person name="Clum A."/>
            <person name="Dockter R.B."/>
            <person name="Fauchery L."/>
            <person name="Guy J."/>
            <person name="Iotti M."/>
            <person name="Le Tacon F."/>
            <person name="Lindquist E.A."/>
            <person name="Lipzen A."/>
            <person name="Malagnac F."/>
            <person name="Mello A."/>
            <person name="Molinier V."/>
            <person name="Miyauchi S."/>
            <person name="Poulain J."/>
            <person name="Riccioni C."/>
            <person name="Rubini A."/>
            <person name="Sitrit Y."/>
            <person name="Splivallo R."/>
            <person name="Traeger S."/>
            <person name="Wang M."/>
            <person name="Zifcakova L."/>
            <person name="Wipf D."/>
            <person name="Zambonelli A."/>
            <person name="Paolocci F."/>
            <person name="Nowrousian M."/>
            <person name="Ottonello S."/>
            <person name="Baldrian P."/>
            <person name="Spatafora J.W."/>
            <person name="Henrissat B."/>
            <person name="Nagy L.G."/>
            <person name="Aury J.M."/>
            <person name="Wincker P."/>
            <person name="Grigoriev I.V."/>
            <person name="Bonfante P."/>
            <person name="Martin F.M."/>
        </authorList>
    </citation>
    <scope>NUCLEOTIDE SEQUENCE [LARGE SCALE GENOMIC DNA]</scope>
    <source>
        <strain evidence="11 12">CCBAS932</strain>
    </source>
</reference>
<dbReference type="OrthoDB" id="8062037at2759"/>
<dbReference type="SUPFAM" id="SSF57850">
    <property type="entry name" value="RING/U-box"/>
    <property type="match status" value="1"/>
</dbReference>
<feature type="compositionally biased region" description="Low complexity" evidence="9">
    <location>
        <begin position="67"/>
        <end position="78"/>
    </location>
</feature>
<dbReference type="AlphaFoldDB" id="A0A3N4KJD1"/>
<dbReference type="EMBL" id="ML119142">
    <property type="protein sequence ID" value="RPB10630.1"/>
    <property type="molecule type" value="Genomic_DNA"/>
</dbReference>
<evidence type="ECO:0000256" key="7">
    <source>
        <dbReference type="ARBA" id="ARBA00022833"/>
    </source>
</evidence>
<dbReference type="PANTHER" id="PTHR15710">
    <property type="entry name" value="E3 UBIQUITIN-PROTEIN LIGASE PRAJA"/>
    <property type="match status" value="1"/>
</dbReference>
<keyword evidence="5 8" id="KW-0863">Zinc-finger</keyword>
<organism evidence="11 12">
    <name type="scientific">Morchella conica CCBAS932</name>
    <dbReference type="NCBI Taxonomy" id="1392247"/>
    <lineage>
        <taxon>Eukaryota</taxon>
        <taxon>Fungi</taxon>
        <taxon>Dikarya</taxon>
        <taxon>Ascomycota</taxon>
        <taxon>Pezizomycotina</taxon>
        <taxon>Pezizomycetes</taxon>
        <taxon>Pezizales</taxon>
        <taxon>Morchellaceae</taxon>
        <taxon>Morchella</taxon>
    </lineage>
</organism>
<protein>
    <recommendedName>
        <fullName evidence="2">RING-type E3 ubiquitin transferase</fullName>
        <ecNumber evidence="2">2.3.2.27</ecNumber>
    </recommendedName>
</protein>
<proteinExistence type="predicted"/>
<evidence type="ECO:0000256" key="6">
    <source>
        <dbReference type="ARBA" id="ARBA00022786"/>
    </source>
</evidence>
<dbReference type="GO" id="GO:0005737">
    <property type="term" value="C:cytoplasm"/>
    <property type="evidence" value="ECO:0007669"/>
    <property type="project" value="TreeGrafter"/>
</dbReference>
<feature type="region of interest" description="Disordered" evidence="9">
    <location>
        <begin position="113"/>
        <end position="200"/>
    </location>
</feature>
<dbReference type="GO" id="GO:0016567">
    <property type="term" value="P:protein ubiquitination"/>
    <property type="evidence" value="ECO:0007669"/>
    <property type="project" value="UniProtKB-ARBA"/>
</dbReference>
<evidence type="ECO:0000256" key="1">
    <source>
        <dbReference type="ARBA" id="ARBA00000900"/>
    </source>
</evidence>
<dbReference type="Proteomes" id="UP000277580">
    <property type="component" value="Unassembled WGS sequence"/>
</dbReference>
<dbReference type="PROSITE" id="PS50089">
    <property type="entry name" value="ZF_RING_2"/>
    <property type="match status" value="1"/>
</dbReference>
<dbReference type="PANTHER" id="PTHR15710:SF243">
    <property type="entry name" value="E3 UBIQUITIN-PROTEIN LIGASE PRAJA-2 ISOFORM X1"/>
    <property type="match status" value="1"/>
</dbReference>
<feature type="region of interest" description="Disordered" evidence="9">
    <location>
        <begin position="17"/>
        <end position="98"/>
    </location>
</feature>
<dbReference type="InterPro" id="IPR001841">
    <property type="entry name" value="Znf_RING"/>
</dbReference>
<dbReference type="STRING" id="1392247.A0A3N4KJD1"/>
<keyword evidence="12" id="KW-1185">Reference proteome</keyword>
<sequence length="388" mass="41603">MTFAFRVFPTVFSTASPFIENDHDPRLPPGHLDLPDDFDIDDGDGDETESRRDRSPPTFFRVEGPNFSFTSTQRTFGTRRGGPGRTESSESSGNEDPNDLMMIQLFTNMLRNIVGDHGMPPGARGSPGGTPRNEQQNPRGEDGEGHPSGAGSGGAHPHPPPIPSIFGGPPTVFSGGTWHYDTNARLGPRDANSPQPAGGDVLDLQTGDTNGIFARVLGMPGGGGDYVYSQVELDRVISGLMEQHQGNAPPPASREVIESLPKIKVDQAMVKDGADCAVCKEDLVVDEEVANLPCKHKYHFECVKKWLEAHDTCPICRHPVTPENQRPQPQSPRPHIITTPWSFPPTPSQSQPSGPPPAPDNGSGHASGSRGSSGGWTNIFRRSGGSGQ</sequence>
<evidence type="ECO:0000313" key="11">
    <source>
        <dbReference type="EMBL" id="RPB10630.1"/>
    </source>
</evidence>
<gene>
    <name evidence="11" type="ORF">P167DRAFT_250810</name>
</gene>
<name>A0A3N4KJD1_9PEZI</name>
<dbReference type="InParanoid" id="A0A3N4KJD1"/>
<evidence type="ECO:0000259" key="10">
    <source>
        <dbReference type="PROSITE" id="PS50089"/>
    </source>
</evidence>
<evidence type="ECO:0000313" key="12">
    <source>
        <dbReference type="Proteomes" id="UP000277580"/>
    </source>
</evidence>
<dbReference type="GO" id="GO:0008270">
    <property type="term" value="F:zinc ion binding"/>
    <property type="evidence" value="ECO:0007669"/>
    <property type="project" value="UniProtKB-KW"/>
</dbReference>
<feature type="compositionally biased region" description="Pro residues" evidence="9">
    <location>
        <begin position="342"/>
        <end position="359"/>
    </location>
</feature>
<dbReference type="FunFam" id="3.30.40.10:FF:000127">
    <property type="entry name" value="E3 ubiquitin-protein ligase RNF181"/>
    <property type="match status" value="1"/>
</dbReference>
<feature type="region of interest" description="Disordered" evidence="9">
    <location>
        <begin position="320"/>
        <end position="388"/>
    </location>
</feature>
<dbReference type="GO" id="GO:0061630">
    <property type="term" value="F:ubiquitin protein ligase activity"/>
    <property type="evidence" value="ECO:0007669"/>
    <property type="project" value="UniProtKB-EC"/>
</dbReference>
<keyword evidence="3" id="KW-0808">Transferase</keyword>
<evidence type="ECO:0000256" key="5">
    <source>
        <dbReference type="ARBA" id="ARBA00022771"/>
    </source>
</evidence>
<evidence type="ECO:0000256" key="3">
    <source>
        <dbReference type="ARBA" id="ARBA00022679"/>
    </source>
</evidence>
<dbReference type="Gene3D" id="3.30.40.10">
    <property type="entry name" value="Zinc/RING finger domain, C3HC4 (zinc finger)"/>
    <property type="match status" value="1"/>
</dbReference>
<dbReference type="EC" id="2.3.2.27" evidence="2"/>
<feature type="compositionally biased region" description="Acidic residues" evidence="9">
    <location>
        <begin position="35"/>
        <end position="47"/>
    </location>
</feature>
<evidence type="ECO:0000256" key="4">
    <source>
        <dbReference type="ARBA" id="ARBA00022723"/>
    </source>
</evidence>
<keyword evidence="4" id="KW-0479">Metal-binding</keyword>
<dbReference type="InterPro" id="IPR013083">
    <property type="entry name" value="Znf_RING/FYVE/PHD"/>
</dbReference>
<feature type="domain" description="RING-type" evidence="10">
    <location>
        <begin position="276"/>
        <end position="317"/>
    </location>
</feature>